<dbReference type="PROSITE" id="PS00108">
    <property type="entry name" value="PROTEIN_KINASE_ST"/>
    <property type="match status" value="1"/>
</dbReference>
<dbReference type="PANTHER" id="PTHR24346:SF82">
    <property type="entry name" value="KP78A-RELATED"/>
    <property type="match status" value="1"/>
</dbReference>
<evidence type="ECO:0000256" key="5">
    <source>
        <dbReference type="ARBA" id="ARBA00022777"/>
    </source>
</evidence>
<reference evidence="11" key="2">
    <citation type="submission" date="2018-04" db="EMBL/GenBank/DDBJ databases">
        <title>Leveraging single-cell genomics to expand the Fungal Tree of Life.</title>
        <authorList>
            <consortium name="DOE Joint Genome Institute"/>
            <person name="Ahrendt S.R."/>
            <person name="Quandt C.A."/>
            <person name="Ciobanu D."/>
            <person name="Clum A."/>
            <person name="Salamov A."/>
            <person name="Andreopoulos B."/>
            <person name="Cheng J.-F."/>
            <person name="Woyke T."/>
            <person name="Pelin A."/>
            <person name="Henrissat B."/>
            <person name="Benny G.L."/>
            <person name="Smith M.E."/>
            <person name="James T.Y."/>
            <person name="Grigoriev I.V."/>
        </authorList>
    </citation>
    <scope>NUCLEOTIDE SEQUENCE</scope>
    <source>
        <strain evidence="11">ATCC 52028</strain>
    </source>
</reference>
<feature type="binding site" evidence="7">
    <location>
        <position position="41"/>
    </location>
    <ligand>
        <name>ATP</name>
        <dbReference type="ChEBI" id="CHEBI:30616"/>
    </ligand>
</feature>
<comment type="similarity">
    <text evidence="1">Belongs to the protein kinase superfamily. CAMK Ser/Thr protein kinase family. NIM1 subfamily.</text>
</comment>
<dbReference type="PROSITE" id="PS00107">
    <property type="entry name" value="PROTEIN_KINASE_ATP"/>
    <property type="match status" value="1"/>
</dbReference>
<evidence type="ECO:0000256" key="7">
    <source>
        <dbReference type="PROSITE-ProRule" id="PRU10141"/>
    </source>
</evidence>
<reference evidence="10" key="3">
    <citation type="submission" date="2018-08" db="EMBL/GenBank/DDBJ databases">
        <title>Leveraging single-cell genomics to expand the Fungal Tree of Life.</title>
        <authorList>
            <consortium name="DOE Joint Genome Institute"/>
            <person name="Ahrendt S.R."/>
            <person name="Quandt C.A."/>
            <person name="Ciobanu D."/>
            <person name="Clum A."/>
            <person name="Salamov A."/>
            <person name="Andreopoulos B."/>
            <person name="Cheng J.-F."/>
            <person name="Woyke T."/>
            <person name="Pelin A."/>
            <person name="Henrissat B."/>
            <person name="Reynolds N."/>
            <person name="Benny G.L."/>
            <person name="Smith M.E."/>
            <person name="James T.Y."/>
            <person name="Grigoriev I.V."/>
        </authorList>
    </citation>
    <scope>NUCLEOTIDE SEQUENCE</scope>
    <source>
        <strain evidence="10">ATCC 52028</strain>
    </source>
</reference>
<dbReference type="InterPro" id="IPR011009">
    <property type="entry name" value="Kinase-like_dom_sf"/>
</dbReference>
<dbReference type="OrthoDB" id="193931at2759"/>
<dbReference type="SUPFAM" id="SSF56112">
    <property type="entry name" value="Protein kinase-like (PK-like)"/>
    <property type="match status" value="1"/>
</dbReference>
<dbReference type="Pfam" id="PF00069">
    <property type="entry name" value="Pkinase"/>
    <property type="match status" value="1"/>
</dbReference>
<dbReference type="InterPro" id="IPR008271">
    <property type="entry name" value="Ser/Thr_kinase_AS"/>
</dbReference>
<organism evidence="10 12">
    <name type="scientific">Caulochytrium protostelioides</name>
    <dbReference type="NCBI Taxonomy" id="1555241"/>
    <lineage>
        <taxon>Eukaryota</taxon>
        <taxon>Fungi</taxon>
        <taxon>Fungi incertae sedis</taxon>
        <taxon>Chytridiomycota</taxon>
        <taxon>Chytridiomycota incertae sedis</taxon>
        <taxon>Chytridiomycetes</taxon>
        <taxon>Caulochytriales</taxon>
        <taxon>Caulochytriaceae</taxon>
        <taxon>Caulochytrium</taxon>
    </lineage>
</organism>
<dbReference type="Gene3D" id="1.10.510.10">
    <property type="entry name" value="Transferase(Phosphotransferase) domain 1"/>
    <property type="match status" value="1"/>
</dbReference>
<keyword evidence="4 7" id="KW-0547">Nucleotide-binding</keyword>
<gene>
    <name evidence="10" type="ORF">CAUPRSCDRAFT_8532</name>
    <name evidence="11" type="ORF">CXG81DRAFT_14999</name>
</gene>
<name>A0A4P9WVC8_9FUNG</name>
<dbReference type="GO" id="GO:0004674">
    <property type="term" value="F:protein serine/threonine kinase activity"/>
    <property type="evidence" value="ECO:0007669"/>
    <property type="project" value="UniProtKB-KW"/>
</dbReference>
<evidence type="ECO:0000256" key="3">
    <source>
        <dbReference type="ARBA" id="ARBA00022679"/>
    </source>
</evidence>
<dbReference type="InterPro" id="IPR000719">
    <property type="entry name" value="Prot_kinase_dom"/>
</dbReference>
<evidence type="ECO:0000313" key="11">
    <source>
        <dbReference type="EMBL" id="RKO99101.1"/>
    </source>
</evidence>
<evidence type="ECO:0000256" key="6">
    <source>
        <dbReference type="ARBA" id="ARBA00022840"/>
    </source>
</evidence>
<feature type="non-terminal residue" evidence="10">
    <location>
        <position position="356"/>
    </location>
</feature>
<dbReference type="GO" id="GO:0035556">
    <property type="term" value="P:intracellular signal transduction"/>
    <property type="evidence" value="ECO:0007669"/>
    <property type="project" value="TreeGrafter"/>
</dbReference>
<dbReference type="Proteomes" id="UP000268535">
    <property type="component" value="Unassembled WGS sequence"/>
</dbReference>
<accession>A0A4P9WVC8</accession>
<keyword evidence="13" id="KW-1185">Reference proteome</keyword>
<dbReference type="EMBL" id="ML014320">
    <property type="protein sequence ID" value="RKO99101.1"/>
    <property type="molecule type" value="Genomic_DNA"/>
</dbReference>
<evidence type="ECO:0000313" key="13">
    <source>
        <dbReference type="Proteomes" id="UP000274922"/>
    </source>
</evidence>
<keyword evidence="3" id="KW-0808">Transferase</keyword>
<evidence type="ECO:0000256" key="8">
    <source>
        <dbReference type="RuleBase" id="RU000304"/>
    </source>
</evidence>
<dbReference type="Proteomes" id="UP000274922">
    <property type="component" value="Unassembled WGS sequence"/>
</dbReference>
<dbReference type="GO" id="GO:0005524">
    <property type="term" value="F:ATP binding"/>
    <property type="evidence" value="ECO:0007669"/>
    <property type="project" value="UniProtKB-UniRule"/>
</dbReference>
<evidence type="ECO:0000256" key="2">
    <source>
        <dbReference type="ARBA" id="ARBA00022527"/>
    </source>
</evidence>
<evidence type="ECO:0000256" key="1">
    <source>
        <dbReference type="ARBA" id="ARBA00010791"/>
    </source>
</evidence>
<dbReference type="PROSITE" id="PS50011">
    <property type="entry name" value="PROTEIN_KINASE_DOM"/>
    <property type="match status" value="1"/>
</dbReference>
<keyword evidence="5 10" id="KW-0418">Kinase</keyword>
<dbReference type="InterPro" id="IPR017441">
    <property type="entry name" value="Protein_kinase_ATP_BS"/>
</dbReference>
<dbReference type="GO" id="GO:0005737">
    <property type="term" value="C:cytoplasm"/>
    <property type="evidence" value="ECO:0007669"/>
    <property type="project" value="TreeGrafter"/>
</dbReference>
<evidence type="ECO:0000313" key="10">
    <source>
        <dbReference type="EMBL" id="RKO96078.1"/>
    </source>
</evidence>
<evidence type="ECO:0000259" key="9">
    <source>
        <dbReference type="PROSITE" id="PS50011"/>
    </source>
</evidence>
<dbReference type="EMBL" id="ML010404">
    <property type="protein sequence ID" value="RKO96078.1"/>
    <property type="molecule type" value="Genomic_DNA"/>
</dbReference>
<dbReference type="GO" id="GO:0000226">
    <property type="term" value="P:microtubule cytoskeleton organization"/>
    <property type="evidence" value="ECO:0007669"/>
    <property type="project" value="TreeGrafter"/>
</dbReference>
<dbReference type="Gene3D" id="3.30.200.20">
    <property type="entry name" value="Phosphorylase Kinase, domain 1"/>
    <property type="match status" value="1"/>
</dbReference>
<evidence type="ECO:0000313" key="12">
    <source>
        <dbReference type="Proteomes" id="UP000268535"/>
    </source>
</evidence>
<protein>
    <submittedName>
        <fullName evidence="10">Pkinase-domain-containing protein</fullName>
    </submittedName>
</protein>
<feature type="domain" description="Protein kinase" evidence="9">
    <location>
        <begin position="12"/>
        <end position="307"/>
    </location>
</feature>
<proteinExistence type="inferred from homology"/>
<sequence>MDPKPLRTIDGWELTKTLGQGSMGKVKLAVHTQTQQQLACKIILRPTGPFLFETPYVIKDTRDLRGLADDVFPENQPGYADAFATAEMRANSDISKEMRVLREALLMLLMDHPNICRMHMIVFYGRYIYLFLDLIAGGQMLDYIISHGKLKERQARKFMRQIVSAVDYCHRNAIVHRDLKIENILIGSGGEIQIIDFGLANLYSSDRLLKTFCGSLYFAAPELLCSKKYTGSEVDVWSIGIILYVLVCGRVPFDDSSIYRLHEKIKRGILEFPTHLSADVKALLTGILNVNSEKRWTLSEIKHHPWLNKGYSGPPDNFYVPRPPQLRHVDPHIVACMRGLDLGSSEAITRKVQRLV</sequence>
<evidence type="ECO:0000256" key="4">
    <source>
        <dbReference type="ARBA" id="ARBA00022741"/>
    </source>
</evidence>
<keyword evidence="6 7" id="KW-0067">ATP-binding</keyword>
<keyword evidence="2 8" id="KW-0723">Serine/threonine-protein kinase</keyword>
<reference evidence="12 13" key="1">
    <citation type="journal article" date="2018" name="Nat. Microbiol.">
        <title>Leveraging single-cell genomics to expand the fungal tree of life.</title>
        <authorList>
            <person name="Ahrendt S.R."/>
            <person name="Quandt C.A."/>
            <person name="Ciobanu D."/>
            <person name="Clum A."/>
            <person name="Salamov A."/>
            <person name="Andreopoulos B."/>
            <person name="Cheng J.F."/>
            <person name="Woyke T."/>
            <person name="Pelin A."/>
            <person name="Henrissat B."/>
            <person name="Reynolds N.K."/>
            <person name="Benny G.L."/>
            <person name="Smith M.E."/>
            <person name="James T.Y."/>
            <person name="Grigoriev I.V."/>
        </authorList>
    </citation>
    <scope>NUCLEOTIDE SEQUENCE [LARGE SCALE GENOMIC DNA]</scope>
    <source>
        <strain evidence="12 13">ATCC 52028</strain>
    </source>
</reference>
<dbReference type="PANTHER" id="PTHR24346">
    <property type="entry name" value="MAP/MICROTUBULE AFFINITY-REGULATING KINASE"/>
    <property type="match status" value="1"/>
</dbReference>
<dbReference type="AlphaFoldDB" id="A0A4P9WVC8"/>
<dbReference type="SMART" id="SM00220">
    <property type="entry name" value="S_TKc"/>
    <property type="match status" value="1"/>
</dbReference>
<dbReference type="STRING" id="1555241.A0A4P9WVC8"/>
<dbReference type="FunFam" id="1.10.510.10:FF:000571">
    <property type="entry name" value="Maternal embryonic leucine zipper kinase"/>
    <property type="match status" value="1"/>
</dbReference>